<dbReference type="PANTHER" id="PTHR10353">
    <property type="entry name" value="GLYCOSYL HYDROLASE"/>
    <property type="match status" value="1"/>
</dbReference>
<dbReference type="OrthoDB" id="65569at2759"/>
<dbReference type="EMBL" id="CAJQZP010001344">
    <property type="protein sequence ID" value="CAG5040669.1"/>
    <property type="molecule type" value="Genomic_DNA"/>
</dbReference>
<keyword evidence="6 9" id="KW-0326">Glycosidase</keyword>
<proteinExistence type="inferred from homology"/>
<evidence type="ECO:0000256" key="7">
    <source>
        <dbReference type="PROSITE-ProRule" id="PRU10055"/>
    </source>
</evidence>
<sequence>MSTFEAVVLWVLLICADLSDGVKFPPGFLFGSATASYQVEGAWNVSDKGENTWDRLVHSNPDAIKNRDNGDVACDSYHNWRDDVKIASDLGLHFYRFSISWARLLPTGLPDRISEDGKNYYNNLIDGLLEKGIQPLITLYHWDLPQRLQDLGGWTNPLIVEWFADYARVAYTLYADRVKGWITINEPVIVCDFVYNSGIIAPPIKDPGFANYLCTKFLLLAHAKAWRIYDKEFKPKYNGKVGITNHLIWMEPFSNEYEELTENLRHYLAGLYSHPIYTKDGGWPPEIEKIIAENSKRQGYPRSRLPAFTQEEIDFIKGTYDFYGFNFYTSRLVRKARDGETLSNWPLENGCPELSAAMEVHPSWKKTESDWFWINPVGIRKMLGWLKKTYGDMEIFILENGLATKDYNLNDEDRIKYYRDHLEQIWLAITEDGVNVTRYTAWTLVDNFEWIFGYSVKFGLYEVDFEDPKRKRTPRASAKYYKEVIRTHSFDVANKNNYDEL</sequence>
<evidence type="ECO:0000256" key="10">
    <source>
        <dbReference type="SAM" id="SignalP"/>
    </source>
</evidence>
<dbReference type="GO" id="GO:0005975">
    <property type="term" value="P:carbohydrate metabolic process"/>
    <property type="evidence" value="ECO:0007669"/>
    <property type="project" value="InterPro"/>
</dbReference>
<evidence type="ECO:0000313" key="12">
    <source>
        <dbReference type="Proteomes" id="UP000691718"/>
    </source>
</evidence>
<comment type="similarity">
    <text evidence="1 8">Belongs to the glycosyl hydrolase 1 family.</text>
</comment>
<dbReference type="InterPro" id="IPR001360">
    <property type="entry name" value="Glyco_hydro_1"/>
</dbReference>
<dbReference type="EC" id="3.2.1.21" evidence="3"/>
<dbReference type="PANTHER" id="PTHR10353:SF36">
    <property type="entry name" value="LP05116P"/>
    <property type="match status" value="1"/>
</dbReference>
<evidence type="ECO:0000256" key="3">
    <source>
        <dbReference type="ARBA" id="ARBA00012744"/>
    </source>
</evidence>
<dbReference type="Proteomes" id="UP000691718">
    <property type="component" value="Unassembled WGS sequence"/>
</dbReference>
<dbReference type="InterPro" id="IPR033132">
    <property type="entry name" value="GH_1_N_CS"/>
</dbReference>
<accession>A0A8S3XTY0</accession>
<organism evidence="11 12">
    <name type="scientific">Parnassius apollo</name>
    <name type="common">Apollo butterfly</name>
    <name type="synonym">Papilio apollo</name>
    <dbReference type="NCBI Taxonomy" id="110799"/>
    <lineage>
        <taxon>Eukaryota</taxon>
        <taxon>Metazoa</taxon>
        <taxon>Ecdysozoa</taxon>
        <taxon>Arthropoda</taxon>
        <taxon>Hexapoda</taxon>
        <taxon>Insecta</taxon>
        <taxon>Pterygota</taxon>
        <taxon>Neoptera</taxon>
        <taxon>Endopterygota</taxon>
        <taxon>Lepidoptera</taxon>
        <taxon>Glossata</taxon>
        <taxon>Ditrysia</taxon>
        <taxon>Papilionoidea</taxon>
        <taxon>Papilionidae</taxon>
        <taxon>Parnassiinae</taxon>
        <taxon>Parnassini</taxon>
        <taxon>Parnassius</taxon>
        <taxon>Parnassius</taxon>
    </lineage>
</organism>
<evidence type="ECO:0000256" key="1">
    <source>
        <dbReference type="ARBA" id="ARBA00010838"/>
    </source>
</evidence>
<evidence type="ECO:0000256" key="4">
    <source>
        <dbReference type="ARBA" id="ARBA00022801"/>
    </source>
</evidence>
<dbReference type="InterPro" id="IPR018120">
    <property type="entry name" value="Glyco_hydro_1_AS"/>
</dbReference>
<dbReference type="Pfam" id="PF00232">
    <property type="entry name" value="Glyco_hydro_1"/>
    <property type="match status" value="1"/>
</dbReference>
<dbReference type="PROSITE" id="PS00653">
    <property type="entry name" value="GLYCOSYL_HYDROL_F1_2"/>
    <property type="match status" value="1"/>
</dbReference>
<evidence type="ECO:0000256" key="2">
    <source>
        <dbReference type="ARBA" id="ARBA00011738"/>
    </source>
</evidence>
<dbReference type="AlphaFoldDB" id="A0A8S3XTY0"/>
<protein>
    <recommendedName>
        <fullName evidence="3">beta-glucosidase</fullName>
        <ecNumber evidence="3">3.2.1.21</ecNumber>
    </recommendedName>
</protein>
<name>A0A8S3XTY0_PARAO</name>
<keyword evidence="12" id="KW-1185">Reference proteome</keyword>
<comment type="caution">
    <text evidence="11">The sequence shown here is derived from an EMBL/GenBank/DDBJ whole genome shotgun (WGS) entry which is preliminary data.</text>
</comment>
<feature type="active site" description="Nucleophile" evidence="7">
    <location>
        <position position="399"/>
    </location>
</feature>
<dbReference type="PROSITE" id="PS00572">
    <property type="entry name" value="GLYCOSYL_HYDROL_F1_1"/>
    <property type="match status" value="1"/>
</dbReference>
<evidence type="ECO:0000256" key="8">
    <source>
        <dbReference type="RuleBase" id="RU003690"/>
    </source>
</evidence>
<reference evidence="11" key="1">
    <citation type="submission" date="2021-04" db="EMBL/GenBank/DDBJ databases">
        <authorList>
            <person name="Tunstrom K."/>
        </authorList>
    </citation>
    <scope>NUCLEOTIDE SEQUENCE</scope>
</reference>
<evidence type="ECO:0000256" key="9">
    <source>
        <dbReference type="RuleBase" id="RU004468"/>
    </source>
</evidence>
<feature type="signal peptide" evidence="10">
    <location>
        <begin position="1"/>
        <end position="21"/>
    </location>
</feature>
<keyword evidence="4 9" id="KW-0378">Hydrolase</keyword>
<dbReference type="GO" id="GO:0008422">
    <property type="term" value="F:beta-glucosidase activity"/>
    <property type="evidence" value="ECO:0007669"/>
    <property type="project" value="TreeGrafter"/>
</dbReference>
<keyword evidence="5" id="KW-0325">Glycoprotein</keyword>
<evidence type="ECO:0000313" key="11">
    <source>
        <dbReference type="EMBL" id="CAG5040669.1"/>
    </source>
</evidence>
<gene>
    <name evidence="11" type="ORF">PAPOLLO_LOCUS21948</name>
</gene>
<feature type="chain" id="PRO_5035814219" description="beta-glucosidase" evidence="10">
    <location>
        <begin position="22"/>
        <end position="501"/>
    </location>
</feature>
<dbReference type="FunFam" id="3.20.20.80:FF:000013">
    <property type="entry name" value="lactase-phlorizin hydrolase"/>
    <property type="match status" value="1"/>
</dbReference>
<keyword evidence="10" id="KW-0732">Signal</keyword>
<comment type="subunit">
    <text evidence="2">Homodimer.</text>
</comment>
<evidence type="ECO:0000256" key="5">
    <source>
        <dbReference type="ARBA" id="ARBA00023180"/>
    </source>
</evidence>
<evidence type="ECO:0000256" key="6">
    <source>
        <dbReference type="ARBA" id="ARBA00023295"/>
    </source>
</evidence>